<reference evidence="1" key="1">
    <citation type="submission" date="2022-07" db="EMBL/GenBank/DDBJ databases">
        <title>Arcobacter roscoffensis sp. nov., a marine bacterium isolated from coastal seawater collected from Roscoff, France.</title>
        <authorList>
            <person name="Pascual J."/>
            <person name="Lepeaux C."/>
            <person name="Methner A."/>
            <person name="Overmann J."/>
        </authorList>
    </citation>
    <scope>NUCLEOTIDE SEQUENCE</scope>
    <source>
        <strain evidence="1">ARW1-2F2</strain>
    </source>
</reference>
<proteinExistence type="predicted"/>
<gene>
    <name evidence="1" type="ORF">NJU99_00795</name>
</gene>
<name>A0ABY5E4L4_9BACT</name>
<dbReference type="RefSeq" id="WP_254576839.1">
    <property type="nucleotide sequence ID" value="NZ_CP100595.1"/>
</dbReference>
<organism evidence="1 2">
    <name type="scientific">Arcobacter roscoffensis</name>
    <dbReference type="NCBI Taxonomy" id="2961520"/>
    <lineage>
        <taxon>Bacteria</taxon>
        <taxon>Pseudomonadati</taxon>
        <taxon>Campylobacterota</taxon>
        <taxon>Epsilonproteobacteria</taxon>
        <taxon>Campylobacterales</taxon>
        <taxon>Arcobacteraceae</taxon>
        <taxon>Arcobacter</taxon>
    </lineage>
</organism>
<dbReference type="EMBL" id="CP100595">
    <property type="protein sequence ID" value="UTJ06660.1"/>
    <property type="molecule type" value="Genomic_DNA"/>
</dbReference>
<sequence>MMKYILVLFFIINFLQANSDFFEQRKILVDKVKRIIQQEEAIARAYERYIINEMKYPTSISQLKTDEYLGSSFKSSFDSGDELLFEDYVLDNTGKLNFNYRLRTSNSNIDTSIRALYRSANYRENTFVYDNKVIIRLNDSYAKTLHTLMQMQSKAINACSDTTIKYCLKDNHIYIFNSTDKFENNGNIKLDNLLMFFYIENFKTGPIIITDDRTLHDSEEFLNLVPGTQLIDFKNEKYLKTYDDIRRLQ</sequence>
<accession>A0ABY5E4L4</accession>
<dbReference type="Proteomes" id="UP001060012">
    <property type="component" value="Chromosome"/>
</dbReference>
<keyword evidence="2" id="KW-1185">Reference proteome</keyword>
<evidence type="ECO:0000313" key="2">
    <source>
        <dbReference type="Proteomes" id="UP001060012"/>
    </source>
</evidence>
<protein>
    <submittedName>
        <fullName evidence="1">Uncharacterized protein</fullName>
    </submittedName>
</protein>
<evidence type="ECO:0000313" key="1">
    <source>
        <dbReference type="EMBL" id="UTJ06660.1"/>
    </source>
</evidence>